<feature type="region of interest" description="Disordered" evidence="5">
    <location>
        <begin position="440"/>
        <end position="467"/>
    </location>
</feature>
<evidence type="ECO:0000256" key="1">
    <source>
        <dbReference type="ARBA" id="ARBA00006750"/>
    </source>
</evidence>
<comment type="similarity">
    <text evidence="1">Belongs to the 5'-AMP-activated protein kinase gamma subunit family.</text>
</comment>
<evidence type="ECO:0000256" key="5">
    <source>
        <dbReference type="SAM" id="MobiDB-lite"/>
    </source>
</evidence>
<dbReference type="Proteomes" id="UP000823046">
    <property type="component" value="Unassembled WGS sequence"/>
</dbReference>
<keyword evidence="3 4" id="KW-0129">CBS domain</keyword>
<evidence type="ECO:0000259" key="6">
    <source>
        <dbReference type="PROSITE" id="PS51371"/>
    </source>
</evidence>
<evidence type="ECO:0000256" key="3">
    <source>
        <dbReference type="ARBA" id="ARBA00023122"/>
    </source>
</evidence>
<dbReference type="PANTHER" id="PTHR13780">
    <property type="entry name" value="AMP-ACTIVATED PROTEIN KINASE, GAMMA REGULATORY SUBUNIT"/>
    <property type="match status" value="1"/>
</dbReference>
<feature type="region of interest" description="Disordered" evidence="5">
    <location>
        <begin position="1"/>
        <end position="24"/>
    </location>
</feature>
<dbReference type="InterPro" id="IPR050511">
    <property type="entry name" value="AMPK_gamma/SDS23_families"/>
</dbReference>
<organism evidence="7 8">
    <name type="scientific">Cardiosporidium cionae</name>
    <dbReference type="NCBI Taxonomy" id="476202"/>
    <lineage>
        <taxon>Eukaryota</taxon>
        <taxon>Sar</taxon>
        <taxon>Alveolata</taxon>
        <taxon>Apicomplexa</taxon>
        <taxon>Aconoidasida</taxon>
        <taxon>Nephromycida</taxon>
        <taxon>Cardiosporidium</taxon>
    </lineage>
</organism>
<evidence type="ECO:0000313" key="7">
    <source>
        <dbReference type="EMBL" id="KAF8820442.1"/>
    </source>
</evidence>
<comment type="caution">
    <text evidence="7">The sequence shown here is derived from an EMBL/GenBank/DDBJ whole genome shotgun (WGS) entry which is preliminary data.</text>
</comment>
<dbReference type="InterPro" id="IPR046342">
    <property type="entry name" value="CBS_dom_sf"/>
</dbReference>
<keyword evidence="8" id="KW-1185">Reference proteome</keyword>
<gene>
    <name evidence="7" type="ORF">IE077_003173</name>
</gene>
<evidence type="ECO:0000256" key="4">
    <source>
        <dbReference type="PROSITE-ProRule" id="PRU00703"/>
    </source>
</evidence>
<feature type="domain" description="CBS" evidence="6">
    <location>
        <begin position="342"/>
        <end position="400"/>
    </location>
</feature>
<feature type="domain" description="CBS" evidence="6">
    <location>
        <begin position="477"/>
        <end position="534"/>
    </location>
</feature>
<evidence type="ECO:0000313" key="8">
    <source>
        <dbReference type="Proteomes" id="UP000823046"/>
    </source>
</evidence>
<dbReference type="Pfam" id="PF00571">
    <property type="entry name" value="CBS"/>
    <property type="match status" value="2"/>
</dbReference>
<dbReference type="PANTHER" id="PTHR13780:SF35">
    <property type="entry name" value="LD22662P"/>
    <property type="match status" value="1"/>
</dbReference>
<name>A0ABQ7J8Y2_9APIC</name>
<protein>
    <submittedName>
        <fullName evidence="7">CBS domain-containing protein</fullName>
    </submittedName>
</protein>
<accession>A0ABQ7J8Y2</accession>
<dbReference type="InterPro" id="IPR000644">
    <property type="entry name" value="CBS_dom"/>
</dbReference>
<dbReference type="SUPFAM" id="SSF54631">
    <property type="entry name" value="CBS-domain pair"/>
    <property type="match status" value="2"/>
</dbReference>
<dbReference type="Gene3D" id="3.10.580.10">
    <property type="entry name" value="CBS-domain"/>
    <property type="match status" value="3"/>
</dbReference>
<evidence type="ECO:0000256" key="2">
    <source>
        <dbReference type="ARBA" id="ARBA00022737"/>
    </source>
</evidence>
<proteinExistence type="inferred from homology"/>
<sequence>MEDISMETTPVVGPSHSENNQRTDASSMTLPVNVLSKEIALIQLHQGVRFCFESFKVCDVVMVNTKIVVVDSRVPIHIVIRSLFEYNKSIAIVYDESIHKVAGCLDITELMDYSLYLYNYFNETAATSSKQDEGMCTSVELSTIDSTSLPPTFIPLQPSPSSTLPKEGIAASYPPSQTAEIGLEDIPPSQENPSLSFSAPSLTRQEISLLEVSTPHEDISLKNSSNYTLTAADASSTLTPKHANASPLLQDPSFPPWDYTVEQWRGVYTIKRQCEYVCGKQTTLEALNLLLDKSVPYLIVWNEERSAPLSFLSPINLLALLVQNLRGNFNQFDLNLKEHLKVGTYEDVVTVQGSTSISETIHLLRKKQISTIPITESDGTYIGCFSENHFLQLLFKSFTENFSIQPDLPILQLLEMVNRPFSIPSDSVFPASPISPPVPLHNYPPRRVGTEPAAAVSAQHGGHTPQKTTASTYLQQTMPSPAIAVKDITLREAILQVLQCDEHRIIFADENQRVTGVVTATDLCRYLVGHGIQMATHHVETVQKEIEVQFMRQNSFITEIDHSNSHTAHPLTK</sequence>
<keyword evidence="2" id="KW-0677">Repeat</keyword>
<dbReference type="EMBL" id="JADAQX010000385">
    <property type="protein sequence ID" value="KAF8820442.1"/>
    <property type="molecule type" value="Genomic_DNA"/>
</dbReference>
<reference evidence="7 8" key="1">
    <citation type="journal article" date="2020" name="bioRxiv">
        <title>Metabolic contributions of an alphaproteobacterial endosymbiont in the apicomplexan Cardiosporidium cionae.</title>
        <authorList>
            <person name="Hunter E.S."/>
            <person name="Paight C.J."/>
            <person name="Lane C.E."/>
        </authorList>
    </citation>
    <scope>NUCLEOTIDE SEQUENCE [LARGE SCALE GENOMIC DNA]</scope>
    <source>
        <strain evidence="7">ESH_2018</strain>
    </source>
</reference>
<dbReference type="PROSITE" id="PS51371">
    <property type="entry name" value="CBS"/>
    <property type="match status" value="2"/>
</dbReference>